<evidence type="ECO:0000313" key="1">
    <source>
        <dbReference type="Proteomes" id="UP000322000"/>
    </source>
</evidence>
<gene>
    <name evidence="2" type="primary">LOC113506444</name>
</gene>
<dbReference type="RefSeq" id="XP_026745098.1">
    <property type="nucleotide sequence ID" value="XM_026889297.1"/>
</dbReference>
<dbReference type="KEGG" id="tnl:113506444"/>
<evidence type="ECO:0000313" key="2">
    <source>
        <dbReference type="RefSeq" id="XP_026745098.1"/>
    </source>
</evidence>
<keyword evidence="1" id="KW-1185">Reference proteome</keyword>
<organism evidence="1 2">
    <name type="scientific">Trichoplusia ni</name>
    <name type="common">Cabbage looper</name>
    <dbReference type="NCBI Taxonomy" id="7111"/>
    <lineage>
        <taxon>Eukaryota</taxon>
        <taxon>Metazoa</taxon>
        <taxon>Ecdysozoa</taxon>
        <taxon>Arthropoda</taxon>
        <taxon>Hexapoda</taxon>
        <taxon>Insecta</taxon>
        <taxon>Pterygota</taxon>
        <taxon>Neoptera</taxon>
        <taxon>Endopterygota</taxon>
        <taxon>Lepidoptera</taxon>
        <taxon>Glossata</taxon>
        <taxon>Ditrysia</taxon>
        <taxon>Noctuoidea</taxon>
        <taxon>Noctuidae</taxon>
        <taxon>Plusiinae</taxon>
        <taxon>Trichoplusia</taxon>
    </lineage>
</organism>
<dbReference type="AlphaFoldDB" id="A0A7E5WW75"/>
<reference evidence="2" key="1">
    <citation type="submission" date="2025-08" db="UniProtKB">
        <authorList>
            <consortium name="RefSeq"/>
        </authorList>
    </citation>
    <scope>IDENTIFICATION</scope>
</reference>
<protein>
    <submittedName>
        <fullName evidence="2">Uncharacterized protein LOC113506444</fullName>
    </submittedName>
</protein>
<accession>A0A7E5WW75</accession>
<dbReference type="Proteomes" id="UP000322000">
    <property type="component" value="Chromosome 15"/>
</dbReference>
<name>A0A7E5WW75_TRINI</name>
<proteinExistence type="predicted"/>
<sequence>MNNFSLTRTSQSTNLNTGSICKSSPSTFSVERASLMTSPNFSGRFFGLDARCTWRPGSADVSPCLVCWAALKARRCCATHIDRVPWYSATFVTLISTKNRPH</sequence>
<dbReference type="GeneID" id="113506444"/>
<dbReference type="InParanoid" id="A0A7E5WW75"/>